<dbReference type="AlphaFoldDB" id="A0A175YAE8"/>
<dbReference type="PANTHER" id="PTHR32195:SF24">
    <property type="entry name" value="TRYPTOPHAN OR TYROSINE TRANSPORTER PROTEIN"/>
    <property type="match status" value="1"/>
</dbReference>
<evidence type="ECO:0000313" key="2">
    <source>
        <dbReference type="Proteomes" id="UP000077755"/>
    </source>
</evidence>
<accession>A0A175YAE8</accession>
<dbReference type="Gramene" id="KZM80505">
    <property type="protein sequence ID" value="KZM80505"/>
    <property type="gene ID" value="DCAR_001217"/>
</dbReference>
<proteinExistence type="predicted"/>
<organism evidence="1 2">
    <name type="scientific">Daucus carota subsp. sativus</name>
    <name type="common">Carrot</name>
    <dbReference type="NCBI Taxonomy" id="79200"/>
    <lineage>
        <taxon>Eukaryota</taxon>
        <taxon>Viridiplantae</taxon>
        <taxon>Streptophyta</taxon>
        <taxon>Embryophyta</taxon>
        <taxon>Tracheophyta</taxon>
        <taxon>Spermatophyta</taxon>
        <taxon>Magnoliopsida</taxon>
        <taxon>eudicotyledons</taxon>
        <taxon>Gunneridae</taxon>
        <taxon>Pentapetalae</taxon>
        <taxon>asterids</taxon>
        <taxon>campanulids</taxon>
        <taxon>Apiales</taxon>
        <taxon>Apiaceae</taxon>
        <taxon>Apioideae</taxon>
        <taxon>Scandiceae</taxon>
        <taxon>Daucinae</taxon>
        <taxon>Daucus</taxon>
        <taxon>Daucus sect. Daucus</taxon>
    </lineage>
</organism>
<evidence type="ECO:0000313" key="1">
    <source>
        <dbReference type="EMBL" id="WOG95134.1"/>
    </source>
</evidence>
<dbReference type="EMBL" id="CP093346">
    <property type="protein sequence ID" value="WOG95134.1"/>
    <property type="molecule type" value="Genomic_DNA"/>
</dbReference>
<keyword evidence="2" id="KW-1185">Reference proteome</keyword>
<reference evidence="1" key="2">
    <citation type="submission" date="2022-03" db="EMBL/GenBank/DDBJ databases">
        <title>Draft title - Genomic analysis of global carrot germplasm unveils the trajectory of domestication and the origin of high carotenoid orange carrot.</title>
        <authorList>
            <person name="Iorizzo M."/>
            <person name="Ellison S."/>
            <person name="Senalik D."/>
            <person name="Macko-Podgorni A."/>
            <person name="Grzebelus D."/>
            <person name="Bostan H."/>
            <person name="Rolling W."/>
            <person name="Curaba J."/>
            <person name="Simon P."/>
        </authorList>
    </citation>
    <scope>NUCLEOTIDE SEQUENCE</scope>
    <source>
        <tissue evidence="1">Leaf</tissue>
    </source>
</reference>
<sequence>MIAYSYKSGEILYHLLNIPQSASAFLFTAIFSTLITVGGTRTTDQVNQWLTISMIGISITLKLEIQLLFGNSVAASISW</sequence>
<dbReference type="PANTHER" id="PTHR32195">
    <property type="entry name" value="OS07G0662800 PROTEIN"/>
    <property type="match status" value="1"/>
</dbReference>
<dbReference type="Proteomes" id="UP000077755">
    <property type="component" value="Chromosome 4"/>
</dbReference>
<protein>
    <submittedName>
        <fullName evidence="1">Uncharacterized protein</fullName>
    </submittedName>
</protein>
<gene>
    <name evidence="1" type="ORF">DCAR_0414436</name>
</gene>
<name>A0A175YAE8_DAUCS</name>
<reference evidence="1" key="1">
    <citation type="journal article" date="2016" name="Nat. Genet.">
        <title>A high-quality carrot genome assembly provides new insights into carotenoid accumulation and asterid genome evolution.</title>
        <authorList>
            <person name="Iorizzo M."/>
            <person name="Ellison S."/>
            <person name="Senalik D."/>
            <person name="Zeng P."/>
            <person name="Satapoomin P."/>
            <person name="Huang J."/>
            <person name="Bowman M."/>
            <person name="Iovene M."/>
            <person name="Sanseverino W."/>
            <person name="Cavagnaro P."/>
            <person name="Yildiz M."/>
            <person name="Macko-Podgorni A."/>
            <person name="Moranska E."/>
            <person name="Grzebelus E."/>
            <person name="Grzebelus D."/>
            <person name="Ashrafi H."/>
            <person name="Zheng Z."/>
            <person name="Cheng S."/>
            <person name="Spooner D."/>
            <person name="Van Deynze A."/>
            <person name="Simon P."/>
        </authorList>
    </citation>
    <scope>NUCLEOTIDE SEQUENCE</scope>
    <source>
        <tissue evidence="1">Leaf</tissue>
    </source>
</reference>